<dbReference type="Proteomes" id="UP000315825">
    <property type="component" value="Unassembled WGS sequence"/>
</dbReference>
<dbReference type="EMBL" id="SHBE01000002">
    <property type="protein sequence ID" value="RZO26828.1"/>
    <property type="molecule type" value="Genomic_DNA"/>
</dbReference>
<evidence type="ECO:0000256" key="3">
    <source>
        <dbReference type="ARBA" id="ARBA00022452"/>
    </source>
</evidence>
<keyword evidence="10" id="KW-0732">Signal</keyword>
<evidence type="ECO:0000256" key="7">
    <source>
        <dbReference type="ARBA" id="ARBA00023237"/>
    </source>
</evidence>
<dbReference type="InterPro" id="IPR012910">
    <property type="entry name" value="Plug_dom"/>
</dbReference>
<dbReference type="InterPro" id="IPR039426">
    <property type="entry name" value="TonB-dep_rcpt-like"/>
</dbReference>
<dbReference type="InterPro" id="IPR036942">
    <property type="entry name" value="Beta-barrel_TonB_sf"/>
</dbReference>
<dbReference type="PANTHER" id="PTHR47234">
    <property type="match status" value="1"/>
</dbReference>
<dbReference type="Pfam" id="PF07715">
    <property type="entry name" value="Plug"/>
    <property type="match status" value="1"/>
</dbReference>
<keyword evidence="3 8" id="KW-1134">Transmembrane beta strand</keyword>
<comment type="similarity">
    <text evidence="8 9">Belongs to the TonB-dependent receptor family.</text>
</comment>
<gene>
    <name evidence="13" type="ORF">EVA92_01360</name>
</gene>
<comment type="caution">
    <text evidence="13">The sequence shown here is derived from an EMBL/GenBank/DDBJ whole genome shotgun (WGS) entry which is preliminary data.</text>
</comment>
<evidence type="ECO:0000259" key="11">
    <source>
        <dbReference type="Pfam" id="PF00593"/>
    </source>
</evidence>
<dbReference type="SUPFAM" id="SSF56935">
    <property type="entry name" value="Porins"/>
    <property type="match status" value="1"/>
</dbReference>
<name>A0A520N024_9GAMM</name>
<evidence type="ECO:0000256" key="10">
    <source>
        <dbReference type="SAM" id="SignalP"/>
    </source>
</evidence>
<sequence>MNNEKYFLMLLASLLSIESLYAQEDEVENSEVEEVVVTGSRITKSEFTGAQPVLVIDQEAIQATGEMSVSDVLRETPINTYGSFYERSGSSAGSQSTLSLRGLGSSRTLVLIDGKRLPGSPKLGGDSANLNLIPTSAIERIEILADGASAVYGSDAIGGVVNVITKKGVDGMSFSGSVSSPEQPGGGEETFSFVGGVNTDDGFVTFTYEHQERGIIFLADRPYDAGRAPTDGDYTSAFNLSSYAYNYRLNDDWTLPDGRTFLQGQFLPAAECQGDSRFVNEGTTYTWGSSPTGSSSIPNNHVCLFDYTQIMAQNAGKKFDAFTVSAENNLNWATFYSRFVTSRNEAYGRYAPPAAFISAFPSGVGQVRIPAYTDSNGQSWDETVVTLDVEAQLRKRFIEIGPRESFWTDWTADAVAGFKGNFNGLDWDLSMQYNRTDYDDYDCCYLQKPEFTAVSVGIKEDGEFNGWTSPFEPEAVDYYTASPTETATSDFKSLAGYISGQLFQETQFVVGFEQAQFRYENRFDKQSEVGNVGGSSGNSDFGERDYTALYFETSTGFADGRGELQIAGRQDDYSDFGTNFAYTAKALFSVMDNITLRASLGTGFKAPGLGSMFGATSFSADYHIDYVYCSANNIAREDCPEDQVQTYVGQNPDLGPEDSESMNVGLIYDFDLIGEHSVAIDYFNTTVSGIITSISVQDIIDAELVGKGAQLTTQGAFCTRTGDAGPLEICYRRPINGNDITVSGFDLKYRGTFLTPIGDFDTGLIWTQMLEDEYEAYFNGPIVNGVGLPGRPEFRYKADVGYNVPFLSGLRVGVEYEFINSYANNTDVDYNPVGEVDSWEQINLRANYQVFDNLGLRVVVRNLDNSDPVFYQNGGYDRTLHNNYGRVVIFGFNVNY</sequence>
<accession>A0A520N024</accession>
<dbReference type="AlphaFoldDB" id="A0A520N024"/>
<evidence type="ECO:0000256" key="8">
    <source>
        <dbReference type="PROSITE-ProRule" id="PRU01360"/>
    </source>
</evidence>
<keyword evidence="7 8" id="KW-0998">Cell outer membrane</keyword>
<evidence type="ECO:0000256" key="4">
    <source>
        <dbReference type="ARBA" id="ARBA00022692"/>
    </source>
</evidence>
<feature type="signal peptide" evidence="10">
    <location>
        <begin position="1"/>
        <end position="22"/>
    </location>
</feature>
<feature type="chain" id="PRO_5021748982" evidence="10">
    <location>
        <begin position="23"/>
        <end position="896"/>
    </location>
</feature>
<proteinExistence type="inferred from homology"/>
<keyword evidence="5 9" id="KW-0798">TonB box</keyword>
<protein>
    <submittedName>
        <fullName evidence="13">TonB-dependent receptor</fullName>
    </submittedName>
</protein>
<dbReference type="GO" id="GO:0009279">
    <property type="term" value="C:cell outer membrane"/>
    <property type="evidence" value="ECO:0007669"/>
    <property type="project" value="UniProtKB-SubCell"/>
</dbReference>
<organism evidence="13 14">
    <name type="scientific">SAR86 cluster bacterium</name>
    <dbReference type="NCBI Taxonomy" id="2030880"/>
    <lineage>
        <taxon>Bacteria</taxon>
        <taxon>Pseudomonadati</taxon>
        <taxon>Pseudomonadota</taxon>
        <taxon>Gammaproteobacteria</taxon>
        <taxon>SAR86 cluster</taxon>
    </lineage>
</organism>
<feature type="domain" description="TonB-dependent receptor plug" evidence="12">
    <location>
        <begin position="50"/>
        <end position="160"/>
    </location>
</feature>
<dbReference type="Gene3D" id="2.40.170.20">
    <property type="entry name" value="TonB-dependent receptor, beta-barrel domain"/>
    <property type="match status" value="1"/>
</dbReference>
<dbReference type="PROSITE" id="PS52016">
    <property type="entry name" value="TONB_DEPENDENT_REC_3"/>
    <property type="match status" value="1"/>
</dbReference>
<evidence type="ECO:0000313" key="13">
    <source>
        <dbReference type="EMBL" id="RZO26828.1"/>
    </source>
</evidence>
<evidence type="ECO:0000256" key="5">
    <source>
        <dbReference type="ARBA" id="ARBA00023077"/>
    </source>
</evidence>
<keyword evidence="2 8" id="KW-0813">Transport</keyword>
<reference evidence="13 14" key="1">
    <citation type="submission" date="2019-02" db="EMBL/GenBank/DDBJ databases">
        <title>Prokaryotic population dynamics and viral predation in marine succession experiment using metagenomics: the confinement effect.</title>
        <authorList>
            <person name="Haro-Moreno J.M."/>
            <person name="Rodriguez-Valera F."/>
            <person name="Lopez-Perez M."/>
        </authorList>
    </citation>
    <scope>NUCLEOTIDE SEQUENCE [LARGE SCALE GENOMIC DNA]</scope>
    <source>
        <strain evidence="13">MED-G159</strain>
    </source>
</reference>
<keyword evidence="13" id="KW-0675">Receptor</keyword>
<feature type="domain" description="TonB-dependent receptor-like beta-barrel" evidence="11">
    <location>
        <begin position="407"/>
        <end position="863"/>
    </location>
</feature>
<dbReference type="InterPro" id="IPR000531">
    <property type="entry name" value="Beta-barrel_TonB"/>
</dbReference>
<comment type="subcellular location">
    <subcellularLocation>
        <location evidence="1 8">Cell outer membrane</location>
        <topology evidence="1 8">Multi-pass membrane protein</topology>
    </subcellularLocation>
</comment>
<dbReference type="InterPro" id="IPR037066">
    <property type="entry name" value="Plug_dom_sf"/>
</dbReference>
<evidence type="ECO:0000256" key="1">
    <source>
        <dbReference type="ARBA" id="ARBA00004571"/>
    </source>
</evidence>
<dbReference type="Gene3D" id="2.170.130.10">
    <property type="entry name" value="TonB-dependent receptor, plug domain"/>
    <property type="match status" value="1"/>
</dbReference>
<dbReference type="PANTHER" id="PTHR47234:SF1">
    <property type="entry name" value="TONB-DEPENDENT RECEPTOR"/>
    <property type="match status" value="1"/>
</dbReference>
<evidence type="ECO:0000313" key="14">
    <source>
        <dbReference type="Proteomes" id="UP000315825"/>
    </source>
</evidence>
<keyword evidence="4 8" id="KW-0812">Transmembrane</keyword>
<dbReference type="Pfam" id="PF00593">
    <property type="entry name" value="TonB_dep_Rec_b-barrel"/>
    <property type="match status" value="1"/>
</dbReference>
<evidence type="ECO:0000256" key="9">
    <source>
        <dbReference type="RuleBase" id="RU003357"/>
    </source>
</evidence>
<evidence type="ECO:0000256" key="6">
    <source>
        <dbReference type="ARBA" id="ARBA00023136"/>
    </source>
</evidence>
<evidence type="ECO:0000259" key="12">
    <source>
        <dbReference type="Pfam" id="PF07715"/>
    </source>
</evidence>
<keyword evidence="6 8" id="KW-0472">Membrane</keyword>
<evidence type="ECO:0000256" key="2">
    <source>
        <dbReference type="ARBA" id="ARBA00022448"/>
    </source>
</evidence>